<evidence type="ECO:0000256" key="3">
    <source>
        <dbReference type="SAM" id="Phobius"/>
    </source>
</evidence>
<keyword evidence="5" id="KW-1185">Reference proteome</keyword>
<dbReference type="Pfam" id="PF16214">
    <property type="entry name" value="AC_N"/>
    <property type="match status" value="1"/>
</dbReference>
<dbReference type="PANTHER" id="PTHR45627">
    <property type="entry name" value="ADENYLATE CYCLASE TYPE 1"/>
    <property type="match status" value="1"/>
</dbReference>
<evidence type="ECO:0000259" key="4">
    <source>
        <dbReference type="Pfam" id="PF16214"/>
    </source>
</evidence>
<organism evidence="5 6">
    <name type="scientific">Limulus polyphemus</name>
    <name type="common">Atlantic horseshoe crab</name>
    <dbReference type="NCBI Taxonomy" id="6850"/>
    <lineage>
        <taxon>Eukaryota</taxon>
        <taxon>Metazoa</taxon>
        <taxon>Ecdysozoa</taxon>
        <taxon>Arthropoda</taxon>
        <taxon>Chelicerata</taxon>
        <taxon>Merostomata</taxon>
        <taxon>Xiphosura</taxon>
        <taxon>Limulidae</taxon>
        <taxon>Limulus</taxon>
    </lineage>
</organism>
<evidence type="ECO:0000256" key="2">
    <source>
        <dbReference type="ARBA" id="ARBA00023239"/>
    </source>
</evidence>
<name>A0ABM1T1C8_LIMPO</name>
<keyword evidence="3" id="KW-1133">Transmembrane helix</keyword>
<keyword evidence="3" id="KW-0472">Membrane</keyword>
<keyword evidence="2" id="KW-0456">Lyase</keyword>
<reference evidence="6" key="1">
    <citation type="submission" date="2025-08" db="UniProtKB">
        <authorList>
            <consortium name="RefSeq"/>
        </authorList>
    </citation>
    <scope>IDENTIFICATION</scope>
    <source>
        <tissue evidence="6">Muscle</tissue>
    </source>
</reference>
<dbReference type="InterPro" id="IPR032628">
    <property type="entry name" value="AC_N"/>
</dbReference>
<proteinExistence type="predicted"/>
<feature type="domain" description="Adenylate cyclase N-terminal" evidence="4">
    <location>
        <begin position="19"/>
        <end position="186"/>
    </location>
</feature>
<protein>
    <submittedName>
        <fullName evidence="6">Ca(2+)/calmodulin-responsive adenylate cyclase-like</fullName>
    </submittedName>
</protein>
<feature type="transmembrane region" description="Helical" evidence="3">
    <location>
        <begin position="74"/>
        <end position="93"/>
    </location>
</feature>
<keyword evidence="3" id="KW-0812">Transmembrane</keyword>
<feature type="transmembrane region" description="Helical" evidence="3">
    <location>
        <begin position="145"/>
        <end position="162"/>
    </location>
</feature>
<gene>
    <name evidence="6" type="primary">LOC111087414</name>
</gene>
<sequence length="217" mass="25164">MDGKVKTGTVQRKVLFSRLINRRRFDNEELESLYQRYTFKIQQSSIVSVLALFIFFTGVLTILHFVFVKTATAANLYFLLHCLVFATILAFIYTKWHKDYYLLALCYVILCFFVTFCLVCMPFDVGTRGTWGSGSWGARHTAADGVWEIIYCLFVSYTILPLRTRVSMTLGLVLPIIHTSVASTMTQEFPGLLMHQETPCKALWQDSMFYWDFKEIF</sequence>
<dbReference type="GeneID" id="111087414"/>
<evidence type="ECO:0000313" key="6">
    <source>
        <dbReference type="RefSeq" id="XP_022249684.1"/>
    </source>
</evidence>
<feature type="transmembrane region" description="Helical" evidence="3">
    <location>
        <begin position="100"/>
        <end position="125"/>
    </location>
</feature>
<dbReference type="Proteomes" id="UP000694941">
    <property type="component" value="Unplaced"/>
</dbReference>
<dbReference type="RefSeq" id="XP_022249684.1">
    <property type="nucleotide sequence ID" value="XM_022393976.1"/>
</dbReference>
<evidence type="ECO:0000256" key="1">
    <source>
        <dbReference type="ARBA" id="ARBA00022741"/>
    </source>
</evidence>
<feature type="transmembrane region" description="Helical" evidence="3">
    <location>
        <begin position="46"/>
        <end position="68"/>
    </location>
</feature>
<keyword evidence="1" id="KW-0547">Nucleotide-binding</keyword>
<dbReference type="PANTHER" id="PTHR45627:SF26">
    <property type="entry name" value="ADENYLATE CYCLASE TYPE 1"/>
    <property type="match status" value="1"/>
</dbReference>
<accession>A0ABM1T1C8</accession>
<evidence type="ECO:0000313" key="5">
    <source>
        <dbReference type="Proteomes" id="UP000694941"/>
    </source>
</evidence>